<proteinExistence type="predicted"/>
<dbReference type="Proteomes" id="UP000650524">
    <property type="component" value="Unassembled WGS sequence"/>
</dbReference>
<dbReference type="InterPro" id="IPR035434">
    <property type="entry name" value="GCL_bact_plant"/>
</dbReference>
<dbReference type="GO" id="GO:0006750">
    <property type="term" value="P:glutathione biosynthetic process"/>
    <property type="evidence" value="ECO:0007669"/>
    <property type="project" value="InterPro"/>
</dbReference>
<protein>
    <recommendedName>
        <fullName evidence="1">glutamate--cysteine ligase</fullName>
        <ecNumber evidence="1">6.3.2.2</ecNumber>
    </recommendedName>
</protein>
<evidence type="ECO:0000313" key="5">
    <source>
        <dbReference type="EMBL" id="MBC8176687.1"/>
    </source>
</evidence>
<evidence type="ECO:0000256" key="3">
    <source>
        <dbReference type="ARBA" id="ARBA00022741"/>
    </source>
</evidence>
<gene>
    <name evidence="5" type="ORF">H8E19_04715</name>
</gene>
<evidence type="ECO:0000256" key="4">
    <source>
        <dbReference type="ARBA" id="ARBA00022840"/>
    </source>
</evidence>
<dbReference type="EMBL" id="JACNJD010000154">
    <property type="protein sequence ID" value="MBC8176687.1"/>
    <property type="molecule type" value="Genomic_DNA"/>
</dbReference>
<dbReference type="SUPFAM" id="SSF55931">
    <property type="entry name" value="Glutamine synthetase/guanido kinase"/>
    <property type="match status" value="1"/>
</dbReference>
<comment type="caution">
    <text evidence="5">The sequence shown here is derived from an EMBL/GenBank/DDBJ whole genome shotgun (WGS) entry which is preliminary data.</text>
</comment>
<dbReference type="InterPro" id="IPR006336">
    <property type="entry name" value="GCS2"/>
</dbReference>
<sequence length="316" mass="36489">MADKRRKKSVVALDEKRELIKDYSARVIETIREQAATGPRTYGFEYEFLPETPLSLDIMEEIYKFLPSCGFFPEGDRFMSSSGIYLTFEPGGQIEYHSTPMRGWDQDRFREAISLFGDTNRAILDEVGVNYLGVGYLPGRGETPLCLTSNRYRNLHARMKHSGTRGREMMKGTASIHLHVGIRHVHELVPLFLRLCELSSSQAFGMSPDRRDIWDNTDPSRCGNAVCRDGKFADPEELTRNLVQFALEADTLKENIPFIEKGDASFDEFFYHLTTIFTDVRLNLKRNTVEMRTLDSMQPELFEEKWRQFILTLQEV</sequence>
<keyword evidence="4" id="KW-0067">ATP-binding</keyword>
<evidence type="ECO:0000256" key="2">
    <source>
        <dbReference type="ARBA" id="ARBA00022598"/>
    </source>
</evidence>
<dbReference type="InterPro" id="IPR014746">
    <property type="entry name" value="Gln_synth/guanido_kin_cat_dom"/>
</dbReference>
<dbReference type="Pfam" id="PF04107">
    <property type="entry name" value="GCS2"/>
    <property type="match status" value="1"/>
</dbReference>
<dbReference type="PANTHER" id="PTHR34378:SF1">
    <property type="entry name" value="GLUTAMATE--CYSTEINE LIGASE, CHLOROPLASTIC"/>
    <property type="match status" value="1"/>
</dbReference>
<organism evidence="5 6">
    <name type="scientific">Candidatus Desulfacyla euxinica</name>
    <dbReference type="NCBI Taxonomy" id="2841693"/>
    <lineage>
        <taxon>Bacteria</taxon>
        <taxon>Deltaproteobacteria</taxon>
        <taxon>Candidatus Desulfacyla</taxon>
    </lineage>
</organism>
<accession>A0A8J6MWA0</accession>
<name>A0A8J6MWA0_9DELT</name>
<keyword evidence="3" id="KW-0547">Nucleotide-binding</keyword>
<dbReference type="EC" id="6.3.2.2" evidence="1"/>
<dbReference type="PANTHER" id="PTHR34378">
    <property type="entry name" value="GLUTAMATE--CYSTEINE LIGASE, CHLOROPLASTIC"/>
    <property type="match status" value="1"/>
</dbReference>
<dbReference type="GO" id="GO:0005524">
    <property type="term" value="F:ATP binding"/>
    <property type="evidence" value="ECO:0007669"/>
    <property type="project" value="UniProtKB-KW"/>
</dbReference>
<reference evidence="5 6" key="1">
    <citation type="submission" date="2020-08" db="EMBL/GenBank/DDBJ databases">
        <title>Bridging the membrane lipid divide: bacteria of the FCB group superphylum have the potential to synthesize archaeal ether lipids.</title>
        <authorList>
            <person name="Villanueva L."/>
            <person name="Von Meijenfeldt F.A.B."/>
            <person name="Westbye A.B."/>
            <person name="Yadav S."/>
            <person name="Hopmans E.C."/>
            <person name="Dutilh B.E."/>
            <person name="Sinninghe Damste J.S."/>
        </authorList>
    </citation>
    <scope>NUCLEOTIDE SEQUENCE [LARGE SCALE GENOMIC DNA]</scope>
    <source>
        <strain evidence="5">NIOZ-UU27</strain>
    </source>
</reference>
<dbReference type="AlphaFoldDB" id="A0A8J6MWA0"/>
<evidence type="ECO:0000313" key="6">
    <source>
        <dbReference type="Proteomes" id="UP000650524"/>
    </source>
</evidence>
<dbReference type="GO" id="GO:0004357">
    <property type="term" value="F:glutamate-cysteine ligase activity"/>
    <property type="evidence" value="ECO:0007669"/>
    <property type="project" value="UniProtKB-EC"/>
</dbReference>
<keyword evidence="2" id="KW-0436">Ligase</keyword>
<evidence type="ECO:0000256" key="1">
    <source>
        <dbReference type="ARBA" id="ARBA00012220"/>
    </source>
</evidence>
<dbReference type="Gene3D" id="3.30.590.20">
    <property type="match status" value="1"/>
</dbReference>